<protein>
    <submittedName>
        <fullName evidence="1">Uncharacterized protein</fullName>
    </submittedName>
</protein>
<dbReference type="Proteomes" id="UP001341245">
    <property type="component" value="Unassembled WGS sequence"/>
</dbReference>
<comment type="caution">
    <text evidence="1">The sequence shown here is derived from an EMBL/GenBank/DDBJ whole genome shotgun (WGS) entry which is preliminary data.</text>
</comment>
<reference evidence="1 2" key="1">
    <citation type="submission" date="2023-11" db="EMBL/GenBank/DDBJ databases">
        <title>Draft genome sequence and annotation of the polyextremotolerant black yeast-like fungus Aureobasidium pullulans NRRL 62042.</title>
        <authorList>
            <person name="Dielentheis-Frenken M.R.E."/>
            <person name="Wibberg D."/>
            <person name="Blank L.M."/>
            <person name="Tiso T."/>
        </authorList>
    </citation>
    <scope>NUCLEOTIDE SEQUENCE [LARGE SCALE GENOMIC DNA]</scope>
    <source>
        <strain evidence="1 2">NRRL 62042</strain>
    </source>
</reference>
<dbReference type="InterPro" id="IPR038883">
    <property type="entry name" value="AN11006-like"/>
</dbReference>
<sequence>MHLHNGRCLNILPPFRFLYLSPEIRLMIHSYAVGYHNVYWTLNYKPRSGFMLALRDLYRTGDRRNIDLHHRPLGLFQSCRSICQETLSVLYNQTRFDIGFHPNGATNDPFRDQYQLQLTAGRTEFADGLAPVVLKRVKHVRVFFEIGSVHPWPSQVLSTCQGRGARLKSLQFTFKESDWTTCSERMWYVMVCLDFALYRSNAVLELLDADPTGENIAKFKERLKGNVFQLPTLYTRFDYSSN</sequence>
<keyword evidence="2" id="KW-1185">Reference proteome</keyword>
<dbReference type="PANTHER" id="PTHR42085:SF2">
    <property type="entry name" value="F-BOX DOMAIN-CONTAINING PROTEIN"/>
    <property type="match status" value="1"/>
</dbReference>
<evidence type="ECO:0000313" key="2">
    <source>
        <dbReference type="Proteomes" id="UP001341245"/>
    </source>
</evidence>
<dbReference type="PANTHER" id="PTHR42085">
    <property type="entry name" value="F-BOX DOMAIN-CONTAINING PROTEIN"/>
    <property type="match status" value="1"/>
</dbReference>
<proteinExistence type="predicted"/>
<name>A0ABR0TDH9_AURPU</name>
<organism evidence="1 2">
    <name type="scientific">Aureobasidium pullulans</name>
    <name type="common">Black yeast</name>
    <name type="synonym">Pullularia pullulans</name>
    <dbReference type="NCBI Taxonomy" id="5580"/>
    <lineage>
        <taxon>Eukaryota</taxon>
        <taxon>Fungi</taxon>
        <taxon>Dikarya</taxon>
        <taxon>Ascomycota</taxon>
        <taxon>Pezizomycotina</taxon>
        <taxon>Dothideomycetes</taxon>
        <taxon>Dothideomycetidae</taxon>
        <taxon>Dothideales</taxon>
        <taxon>Saccotheciaceae</taxon>
        <taxon>Aureobasidium</taxon>
    </lineage>
</organism>
<evidence type="ECO:0000313" key="1">
    <source>
        <dbReference type="EMBL" id="KAK6002096.1"/>
    </source>
</evidence>
<gene>
    <name evidence="1" type="ORF">QM012_001734</name>
</gene>
<dbReference type="EMBL" id="JASGXD010000012">
    <property type="protein sequence ID" value="KAK6002096.1"/>
    <property type="molecule type" value="Genomic_DNA"/>
</dbReference>
<accession>A0ABR0TDH9</accession>